<keyword evidence="1" id="KW-0808">Transferase</keyword>
<dbReference type="EMBL" id="JACHVP010000004">
    <property type="protein sequence ID" value="MBB2968793.1"/>
    <property type="molecule type" value="Genomic_DNA"/>
</dbReference>
<proteinExistence type="predicted"/>
<reference evidence="4 5" key="1">
    <citation type="submission" date="2020-08" db="EMBL/GenBank/DDBJ databases">
        <title>Sequencing the genomes of 1000 actinobacteria strains.</title>
        <authorList>
            <person name="Klenk H.-P."/>
        </authorList>
    </citation>
    <scope>NUCLEOTIDE SEQUENCE [LARGE SCALE GENOMIC DNA]</scope>
    <source>
        <strain evidence="4 5">DSM 20146</strain>
    </source>
</reference>
<keyword evidence="4" id="KW-0687">Ribonucleoprotein</keyword>
<dbReference type="GO" id="GO:0016747">
    <property type="term" value="F:acyltransferase activity, transferring groups other than amino-acyl groups"/>
    <property type="evidence" value="ECO:0007669"/>
    <property type="project" value="InterPro"/>
</dbReference>
<dbReference type="InterPro" id="IPR050680">
    <property type="entry name" value="YpeA/RimI_acetyltransf"/>
</dbReference>
<feature type="domain" description="N-acetyltransferase" evidence="3">
    <location>
        <begin position="118"/>
        <end position="254"/>
    </location>
</feature>
<evidence type="ECO:0000259" key="3">
    <source>
        <dbReference type="PROSITE" id="PS51186"/>
    </source>
</evidence>
<evidence type="ECO:0000313" key="4">
    <source>
        <dbReference type="EMBL" id="MBB2968793.1"/>
    </source>
</evidence>
<keyword evidence="2" id="KW-0012">Acyltransferase</keyword>
<dbReference type="PROSITE" id="PS51186">
    <property type="entry name" value="GNAT"/>
    <property type="match status" value="1"/>
</dbReference>
<dbReference type="AlphaFoldDB" id="A0A7W4UZW8"/>
<name>A0A7W4UZW8_LEIAQ</name>
<dbReference type="CDD" id="cd04301">
    <property type="entry name" value="NAT_SF"/>
    <property type="match status" value="1"/>
</dbReference>
<evidence type="ECO:0000313" key="5">
    <source>
        <dbReference type="Proteomes" id="UP000538196"/>
    </source>
</evidence>
<dbReference type="PANTHER" id="PTHR43420">
    <property type="entry name" value="ACETYLTRANSFERASE"/>
    <property type="match status" value="1"/>
</dbReference>
<dbReference type="SUPFAM" id="SSF55729">
    <property type="entry name" value="Acyl-CoA N-acyltransferases (Nat)"/>
    <property type="match status" value="1"/>
</dbReference>
<dbReference type="InterPro" id="IPR016181">
    <property type="entry name" value="Acyl_CoA_acyltransferase"/>
</dbReference>
<dbReference type="InterPro" id="IPR000182">
    <property type="entry name" value="GNAT_dom"/>
</dbReference>
<dbReference type="Pfam" id="PF24553">
    <property type="entry name" value="Rv0428c_C"/>
    <property type="match status" value="1"/>
</dbReference>
<evidence type="ECO:0000256" key="1">
    <source>
        <dbReference type="ARBA" id="ARBA00022679"/>
    </source>
</evidence>
<dbReference type="Proteomes" id="UP000538196">
    <property type="component" value="Unassembled WGS sequence"/>
</dbReference>
<dbReference type="InterPro" id="IPR056935">
    <property type="entry name" value="Rv0428c-like_C"/>
</dbReference>
<dbReference type="Gene3D" id="3.40.630.30">
    <property type="match status" value="1"/>
</dbReference>
<sequence>MDLPAPDVLDRLADRGWPALEREALGPWTLRAADGVTNRANSALALGEDRDIREAVDAAERWYASRGLPAVFQLSPAAPPALAPELERRGYRRHSATDIRVADRATVVSRPAARDAAGDIAVATSPSSGWLDTWWAVDGRGGDAERRTVERILAGGPALYAWAGRAEQPDAVARLALVGGWGGLYAVATLPSARRRGLARALTTALAREAAAHGVDRLWLQVVADNSAAIALYESLGFVPASRYEYWEEPPQAG</sequence>
<keyword evidence="5" id="KW-1185">Reference proteome</keyword>
<evidence type="ECO:0000256" key="2">
    <source>
        <dbReference type="ARBA" id="ARBA00023315"/>
    </source>
</evidence>
<organism evidence="4 5">
    <name type="scientific">Leifsonia aquatica</name>
    <name type="common">Corynebacterium aquaticum</name>
    <dbReference type="NCBI Taxonomy" id="144185"/>
    <lineage>
        <taxon>Bacteria</taxon>
        <taxon>Bacillati</taxon>
        <taxon>Actinomycetota</taxon>
        <taxon>Actinomycetes</taxon>
        <taxon>Micrococcales</taxon>
        <taxon>Microbacteriaceae</taxon>
        <taxon>Leifsonia</taxon>
    </lineage>
</organism>
<gene>
    <name evidence="4" type="ORF">FHX33_003569</name>
</gene>
<dbReference type="RefSeq" id="WP_183428801.1">
    <property type="nucleotide sequence ID" value="NZ_JACHVP010000004.1"/>
</dbReference>
<protein>
    <submittedName>
        <fullName evidence="4">Ribosomal protein S18 acetylase RimI-like enzyme</fullName>
    </submittedName>
</protein>
<dbReference type="GO" id="GO:0005840">
    <property type="term" value="C:ribosome"/>
    <property type="evidence" value="ECO:0007669"/>
    <property type="project" value="UniProtKB-KW"/>
</dbReference>
<keyword evidence="4" id="KW-0689">Ribosomal protein</keyword>
<comment type="caution">
    <text evidence="4">The sequence shown here is derived from an EMBL/GenBank/DDBJ whole genome shotgun (WGS) entry which is preliminary data.</text>
</comment>
<dbReference type="PANTHER" id="PTHR43420:SF47">
    <property type="entry name" value="N-ACETYLTRANSFERASE DOMAIN-CONTAINING PROTEIN"/>
    <property type="match status" value="1"/>
</dbReference>
<accession>A0A7W4UZW8</accession>